<reference evidence="3 4" key="1">
    <citation type="submission" date="2023-05" db="EMBL/GenBank/DDBJ databases">
        <title>Chelatococcus sp. nov., a moderately thermophilic bacterium isolated from hot spring microbial mat.</title>
        <authorList>
            <person name="Hu C.-J."/>
            <person name="Li W.-J."/>
        </authorList>
    </citation>
    <scope>NUCLEOTIDE SEQUENCE [LARGE SCALE GENOMIC DNA]</scope>
    <source>
        <strain evidence="3 4">SYSU G07232</strain>
    </source>
</reference>
<comment type="caution">
    <text evidence="3">The sequence shown here is derived from an EMBL/GenBank/DDBJ whole genome shotgun (WGS) entry which is preliminary data.</text>
</comment>
<dbReference type="EMBL" id="JASJEV010000006">
    <property type="protein sequence ID" value="MDJ1158877.1"/>
    <property type="molecule type" value="Genomic_DNA"/>
</dbReference>
<evidence type="ECO:0000313" key="4">
    <source>
        <dbReference type="Proteomes" id="UP001321492"/>
    </source>
</evidence>
<keyword evidence="4" id="KW-1185">Reference proteome</keyword>
<dbReference type="PANTHER" id="PTHR42941:SF1">
    <property type="entry name" value="SLL1037 PROTEIN"/>
    <property type="match status" value="1"/>
</dbReference>
<evidence type="ECO:0000256" key="2">
    <source>
        <dbReference type="SAM" id="Phobius"/>
    </source>
</evidence>
<keyword evidence="2" id="KW-0812">Transmembrane</keyword>
<protein>
    <submittedName>
        <fullName evidence="3">TAXI family TRAP transporter solute-binding subunit</fullName>
    </submittedName>
</protein>
<accession>A0ABT7AHM3</accession>
<name>A0ABT7AHM3_9HYPH</name>
<dbReference type="InterPro" id="IPR011852">
    <property type="entry name" value="TRAP_TAXI"/>
</dbReference>
<gene>
    <name evidence="3" type="ORF">QNA08_11590</name>
</gene>
<feature type="region of interest" description="Disordered" evidence="1">
    <location>
        <begin position="420"/>
        <end position="453"/>
    </location>
</feature>
<organism evidence="3 4">
    <name type="scientific">Chelatococcus albus</name>
    <dbReference type="NCBI Taxonomy" id="3047466"/>
    <lineage>
        <taxon>Bacteria</taxon>
        <taxon>Pseudomonadati</taxon>
        <taxon>Pseudomonadota</taxon>
        <taxon>Alphaproteobacteria</taxon>
        <taxon>Hyphomicrobiales</taxon>
        <taxon>Chelatococcaceae</taxon>
        <taxon>Chelatococcus</taxon>
    </lineage>
</organism>
<dbReference type="SUPFAM" id="SSF53850">
    <property type="entry name" value="Periplasmic binding protein-like II"/>
    <property type="match status" value="1"/>
</dbReference>
<keyword evidence="2" id="KW-1133">Transmembrane helix</keyword>
<evidence type="ECO:0000313" key="3">
    <source>
        <dbReference type="EMBL" id="MDJ1158877.1"/>
    </source>
</evidence>
<feature type="compositionally biased region" description="Basic and acidic residues" evidence="1">
    <location>
        <begin position="420"/>
        <end position="434"/>
    </location>
</feature>
<dbReference type="Proteomes" id="UP001321492">
    <property type="component" value="Unassembled WGS sequence"/>
</dbReference>
<dbReference type="Gene3D" id="3.40.190.10">
    <property type="entry name" value="Periplasmic binding protein-like II"/>
    <property type="match status" value="2"/>
</dbReference>
<proteinExistence type="predicted"/>
<sequence length="453" mass="47896">MGRRTLAAVTALMALVGSALFLLFLSASPATLTIAVAQQGEDLPFIEALSTLLDQEGIGLRLRIARTPSLAANAEAVEKGDAHLAVVRSDIALPANAHTVAVLHEDTVILVAPGQSRIADIAELGGRRLGIVARDEADVRLAETILAYNGLTRDDVAIAPLTAQGLEKALSEGRIDAVLMVAAPGEARASAMIAALARVSRGPIAFIPIPQSDAIAQRFPAMEAAEIIAGAIGGRPPRPFESVRTIAVTHRLVARAALDAPTVAALTGFIFEMRPRLARLTPTANLVTAPDTKKSAALPIHQGAADYLDGNELTFFERYGDWFYIGITVIGFGGSIAAAVASRLARREHAKTDRILERLLAILTEARHARTEEVLERLSLDIDAQTAEAVAYARQHPGHADSVGALSLALEAARAAVAERRDSLANRRRGRDDEAAPETRLATLGRRGASSRA</sequence>
<feature type="transmembrane region" description="Helical" evidence="2">
    <location>
        <begin position="322"/>
        <end position="341"/>
    </location>
</feature>
<dbReference type="NCBIfam" id="TIGR02122">
    <property type="entry name" value="TRAP_TAXI"/>
    <property type="match status" value="1"/>
</dbReference>
<dbReference type="PANTHER" id="PTHR42941">
    <property type="entry name" value="SLL1037 PROTEIN"/>
    <property type="match status" value="1"/>
</dbReference>
<dbReference type="Pfam" id="PF16868">
    <property type="entry name" value="NMT1_3"/>
    <property type="match status" value="1"/>
</dbReference>
<keyword evidence="2" id="KW-0472">Membrane</keyword>
<evidence type="ECO:0000256" key="1">
    <source>
        <dbReference type="SAM" id="MobiDB-lite"/>
    </source>
</evidence>
<dbReference type="RefSeq" id="WP_283740868.1">
    <property type="nucleotide sequence ID" value="NZ_JASJEV010000006.1"/>
</dbReference>